<protein>
    <recommendedName>
        <fullName evidence="4">Prepilin-type N-terminal cleavage/methylation domain-containing protein</fullName>
    </recommendedName>
</protein>
<keyword evidence="1" id="KW-0812">Transmembrane</keyword>
<dbReference type="AlphaFoldDB" id="A0A6L5XWV8"/>
<dbReference type="PROSITE" id="PS00409">
    <property type="entry name" value="PROKAR_NTER_METHYL"/>
    <property type="match status" value="1"/>
</dbReference>
<comment type="caution">
    <text evidence="2">The sequence shown here is derived from an EMBL/GenBank/DDBJ whole genome shotgun (WGS) entry which is preliminary data.</text>
</comment>
<keyword evidence="3" id="KW-1185">Reference proteome</keyword>
<name>A0A6L5XWV8_9FIRM</name>
<evidence type="ECO:0000256" key="1">
    <source>
        <dbReference type="SAM" id="Phobius"/>
    </source>
</evidence>
<organism evidence="2 3">
    <name type="scientific">Velocimicrobium porci</name>
    <dbReference type="NCBI Taxonomy" id="2606634"/>
    <lineage>
        <taxon>Bacteria</taxon>
        <taxon>Bacillati</taxon>
        <taxon>Bacillota</taxon>
        <taxon>Clostridia</taxon>
        <taxon>Lachnospirales</taxon>
        <taxon>Lachnospiraceae</taxon>
        <taxon>Velocimicrobium</taxon>
    </lineage>
</organism>
<dbReference type="EMBL" id="VUMT01000004">
    <property type="protein sequence ID" value="MSS63099.1"/>
    <property type="molecule type" value="Genomic_DNA"/>
</dbReference>
<feature type="transmembrane region" description="Helical" evidence="1">
    <location>
        <begin position="12"/>
        <end position="34"/>
    </location>
</feature>
<accession>A0A6L5XWV8</accession>
<evidence type="ECO:0008006" key="4">
    <source>
        <dbReference type="Google" id="ProtNLM"/>
    </source>
</evidence>
<gene>
    <name evidence="2" type="ORF">FYJ58_04300</name>
</gene>
<dbReference type="RefSeq" id="WP_154517749.1">
    <property type="nucleotide sequence ID" value="NZ_VUMT01000004.1"/>
</dbReference>
<dbReference type="InterPro" id="IPR012902">
    <property type="entry name" value="N_methyl_site"/>
</dbReference>
<evidence type="ECO:0000313" key="2">
    <source>
        <dbReference type="EMBL" id="MSS63099.1"/>
    </source>
</evidence>
<keyword evidence="1" id="KW-0472">Membrane</keyword>
<sequence length="169" mass="19158">MNSLGNKGITLIEIILAAAVSMTVMLSVAIFLSTGNKSYNEAKKELNLQAESQILMNQICDSILEANYIEDYNLAKQQCVLYQINEDTSLIKDKKILWYDGQANLYCFKEEKATFEPNEECLMARHVKAINIENDGSLVTVSLTLNQGNREYQVENKVRLRNKLVELNS</sequence>
<dbReference type="Proteomes" id="UP000482209">
    <property type="component" value="Unassembled WGS sequence"/>
</dbReference>
<proteinExistence type="predicted"/>
<reference evidence="2 3" key="1">
    <citation type="submission" date="2019-08" db="EMBL/GenBank/DDBJ databases">
        <title>In-depth cultivation of the pig gut microbiome towards novel bacterial diversity and tailored functional studies.</title>
        <authorList>
            <person name="Wylensek D."/>
            <person name="Hitch T.C.A."/>
            <person name="Clavel T."/>
        </authorList>
    </citation>
    <scope>NUCLEOTIDE SEQUENCE [LARGE SCALE GENOMIC DNA]</scope>
    <source>
        <strain evidence="2 3">WCA-693-APC-MOT-I</strain>
    </source>
</reference>
<evidence type="ECO:0000313" key="3">
    <source>
        <dbReference type="Proteomes" id="UP000482209"/>
    </source>
</evidence>
<keyword evidence="1" id="KW-1133">Transmembrane helix</keyword>